<dbReference type="AlphaFoldDB" id="A0A1N7NQU6"/>
<dbReference type="PANTHER" id="PTHR37691:SF1">
    <property type="entry name" value="BLR3518 PROTEIN"/>
    <property type="match status" value="1"/>
</dbReference>
<evidence type="ECO:0000256" key="1">
    <source>
        <dbReference type="SAM" id="SignalP"/>
    </source>
</evidence>
<keyword evidence="3" id="KW-1185">Reference proteome</keyword>
<dbReference type="InterPro" id="IPR027396">
    <property type="entry name" value="DsrEFH-like"/>
</dbReference>
<dbReference type="Proteomes" id="UP000186141">
    <property type="component" value="Unassembled WGS sequence"/>
</dbReference>
<dbReference type="STRING" id="1086013.SAMN05421774_10474"/>
<evidence type="ECO:0000313" key="2">
    <source>
        <dbReference type="EMBL" id="SIT00755.1"/>
    </source>
</evidence>
<organism evidence="2 3">
    <name type="scientific">Gemmobacter megaterium</name>
    <dbReference type="NCBI Taxonomy" id="1086013"/>
    <lineage>
        <taxon>Bacteria</taxon>
        <taxon>Pseudomonadati</taxon>
        <taxon>Pseudomonadota</taxon>
        <taxon>Alphaproteobacteria</taxon>
        <taxon>Rhodobacterales</taxon>
        <taxon>Paracoccaceae</taxon>
        <taxon>Gemmobacter</taxon>
    </lineage>
</organism>
<gene>
    <name evidence="2" type="ORF">SAMN05421774_10474</name>
</gene>
<dbReference type="RefSeq" id="WP_076531260.1">
    <property type="nucleotide sequence ID" value="NZ_BMEH01000004.1"/>
</dbReference>
<reference evidence="2 3" key="1">
    <citation type="submission" date="2017-01" db="EMBL/GenBank/DDBJ databases">
        <authorList>
            <person name="Mah S.A."/>
            <person name="Swanson W.J."/>
            <person name="Moy G.W."/>
            <person name="Vacquier V.D."/>
        </authorList>
    </citation>
    <scope>NUCLEOTIDE SEQUENCE [LARGE SCALE GENOMIC DNA]</scope>
    <source>
        <strain evidence="2 3">DSM 26375</strain>
    </source>
</reference>
<evidence type="ECO:0000313" key="3">
    <source>
        <dbReference type="Proteomes" id="UP000186141"/>
    </source>
</evidence>
<accession>A0A1N7NQU6</accession>
<feature type="chain" id="PRO_5009943684" evidence="1">
    <location>
        <begin position="23"/>
        <end position="146"/>
    </location>
</feature>
<dbReference type="PANTHER" id="PTHR37691">
    <property type="entry name" value="BLR3518 PROTEIN"/>
    <property type="match status" value="1"/>
</dbReference>
<dbReference type="EMBL" id="FTOT01000004">
    <property type="protein sequence ID" value="SIT00755.1"/>
    <property type="molecule type" value="Genomic_DNA"/>
</dbReference>
<protein>
    <submittedName>
        <fullName evidence="2">Uncharacterized protein</fullName>
    </submittedName>
</protein>
<keyword evidence="1" id="KW-0732">Signal</keyword>
<dbReference type="OrthoDB" id="5794490at2"/>
<dbReference type="SUPFAM" id="SSF75169">
    <property type="entry name" value="DsrEFH-like"/>
    <property type="match status" value="1"/>
</dbReference>
<name>A0A1N7NQU6_9RHOB</name>
<dbReference type="Gene3D" id="3.40.1260.10">
    <property type="entry name" value="DsrEFH-like"/>
    <property type="match status" value="1"/>
</dbReference>
<sequence length="146" mass="15817">MIRRTFIAGAVAALVAGSMALADGAGPKVAIHVDQDDQATMNMALNNAVNIISHYQALGQTATVEIVTYGPGLTMLRKDISPVASRIVDLSMQHETIRFSACLNTVESIRQRTQKDVPLLDEAETVPSGAVRLMELQYEGYAYLRP</sequence>
<proteinExistence type="predicted"/>
<feature type="signal peptide" evidence="1">
    <location>
        <begin position="1"/>
        <end position="22"/>
    </location>
</feature>